<accession>A0A5C5G5H3</accession>
<dbReference type="Proteomes" id="UP000311382">
    <property type="component" value="Unassembled WGS sequence"/>
</dbReference>
<dbReference type="EMBL" id="SOZI01000003">
    <property type="protein sequence ID" value="TNY24363.1"/>
    <property type="molecule type" value="Genomic_DNA"/>
</dbReference>
<feature type="region of interest" description="Disordered" evidence="1">
    <location>
        <begin position="83"/>
        <end position="237"/>
    </location>
</feature>
<evidence type="ECO:0000313" key="2">
    <source>
        <dbReference type="EMBL" id="TNY24363.1"/>
    </source>
</evidence>
<feature type="region of interest" description="Disordered" evidence="1">
    <location>
        <begin position="354"/>
        <end position="377"/>
    </location>
</feature>
<comment type="caution">
    <text evidence="2">The sequence shown here is derived from an EMBL/GenBank/DDBJ whole genome shotgun (WGS) entry which is preliminary data.</text>
</comment>
<feature type="compositionally biased region" description="Low complexity" evidence="1">
    <location>
        <begin position="7"/>
        <end position="19"/>
    </location>
</feature>
<feature type="compositionally biased region" description="Acidic residues" evidence="1">
    <location>
        <begin position="355"/>
        <end position="376"/>
    </location>
</feature>
<dbReference type="AlphaFoldDB" id="A0A5C5G5H3"/>
<sequence length="533" mass="56076">MDDELDPAFLDLDLPAPHASTSSLGPGFGSTLDSDNDNDDDPASLPSHGDAHALDLDLELELGSDYALGAGGALDELDTLRDRVVHDPPATPARRRGGSTLAAGEGMGGLSLADELASAARPQRQRDLMRELGLGSDEEDGAGVGQPSGDDYSDQDELEMRREDGEALGAGLGRLAAPSGDEDDPFGSSPRRSASSLGRTPRTRPSTASLTSYTPGRSTPDDLDAEAEEAAQQEEVDAALQDAATSLEDSMHTLSVFLGHLRQHVTAEVDVHSANPAPAAAPDVPSSAPNGAAAPVDNIDYIDRQPIIESHASTLVRRLYDLAKQREAQLRELGEMERVLGRTEPGWRAVLAELEPLELSEDEEDGGGDGLDEPNGVEEHGLADELRAASPLGATVDATAPRAPHPRARSSTAAPSTTLAHAQDDLAALRALTASLLSALSTISDLAQVQSALASDFGRKLRALKTQAGAVRDELGAVDRSEAFVKAYEGQSERARTTGEGRAAESVRREVEAVRDRLEEGWTKAQSMLAVRA</sequence>
<feature type="compositionally biased region" description="Polar residues" evidence="1">
    <location>
        <begin position="190"/>
        <end position="217"/>
    </location>
</feature>
<feature type="region of interest" description="Disordered" evidence="1">
    <location>
        <begin position="1"/>
        <end position="50"/>
    </location>
</feature>
<evidence type="ECO:0000256" key="1">
    <source>
        <dbReference type="SAM" id="MobiDB-lite"/>
    </source>
</evidence>
<feature type="compositionally biased region" description="Low complexity" evidence="1">
    <location>
        <begin position="167"/>
        <end position="177"/>
    </location>
</feature>
<keyword evidence="3" id="KW-1185">Reference proteome</keyword>
<evidence type="ECO:0000313" key="3">
    <source>
        <dbReference type="Proteomes" id="UP000311382"/>
    </source>
</evidence>
<proteinExistence type="predicted"/>
<organism evidence="2 3">
    <name type="scientific">Rhodotorula diobovata</name>
    <dbReference type="NCBI Taxonomy" id="5288"/>
    <lineage>
        <taxon>Eukaryota</taxon>
        <taxon>Fungi</taxon>
        <taxon>Dikarya</taxon>
        <taxon>Basidiomycota</taxon>
        <taxon>Pucciniomycotina</taxon>
        <taxon>Microbotryomycetes</taxon>
        <taxon>Sporidiobolales</taxon>
        <taxon>Sporidiobolaceae</taxon>
        <taxon>Rhodotorula</taxon>
    </lineage>
</organism>
<dbReference type="OrthoDB" id="2529953at2759"/>
<name>A0A5C5G5H3_9BASI</name>
<feature type="compositionally biased region" description="Acidic residues" evidence="1">
    <location>
        <begin position="221"/>
        <end position="237"/>
    </location>
</feature>
<reference evidence="2 3" key="1">
    <citation type="submission" date="2019-03" db="EMBL/GenBank/DDBJ databases">
        <title>Rhodosporidium diobovatum UCD-FST 08-225 genome sequencing, assembly, and annotation.</title>
        <authorList>
            <person name="Fakankun I.U."/>
            <person name="Fristensky B."/>
            <person name="Levin D.B."/>
        </authorList>
    </citation>
    <scope>NUCLEOTIDE SEQUENCE [LARGE SCALE GENOMIC DNA]</scope>
    <source>
        <strain evidence="2 3">UCD-FST 08-225</strain>
    </source>
</reference>
<feature type="region of interest" description="Disordered" evidence="1">
    <location>
        <begin position="396"/>
        <end position="417"/>
    </location>
</feature>
<protein>
    <submittedName>
        <fullName evidence="2">Uncharacterized protein</fullName>
    </submittedName>
</protein>
<gene>
    <name evidence="2" type="ORF">DMC30DRAFT_165005</name>
</gene>